<name>A0A1W1CYF0_9ZZZZ</name>
<sequence length="238" mass="28258">MVDEKLYYQEEKLKYVTESLNLSTKEIAQKLEMGQSMVSQILNYSHNKLRQIHIHAICHAYNIPIEIFENKKVNTTEMIDQMLQESQIGSIFQKDYELLDKLLGKWYLYSYPSNPNLSEVWATETYFYEDFSVEDMHKNRGKLLIGKKQSIILKESHNSHNMTSITFDNDKVTYNNFAFSRVSKSNILNQELFNFGFFSRREMEVDEVKNILGKRERVQLHMDYDMLRRISSCVEMRG</sequence>
<dbReference type="InterPro" id="IPR010982">
    <property type="entry name" value="Lambda_DNA-bd_dom_sf"/>
</dbReference>
<evidence type="ECO:0000259" key="1">
    <source>
        <dbReference type="PROSITE" id="PS50943"/>
    </source>
</evidence>
<protein>
    <recommendedName>
        <fullName evidence="1">HTH cro/C1-type domain-containing protein</fullName>
    </recommendedName>
</protein>
<reference evidence="2" key="1">
    <citation type="submission" date="2016-10" db="EMBL/GenBank/DDBJ databases">
        <authorList>
            <person name="de Groot N.N."/>
        </authorList>
    </citation>
    <scope>NUCLEOTIDE SEQUENCE</scope>
</reference>
<gene>
    <name evidence="2" type="ORF">MNB_SV-13-303</name>
</gene>
<feature type="domain" description="HTH cro/C1-type" evidence="1">
    <location>
        <begin position="13"/>
        <end position="68"/>
    </location>
</feature>
<dbReference type="AlphaFoldDB" id="A0A1W1CYF0"/>
<dbReference type="GO" id="GO:0003677">
    <property type="term" value="F:DNA binding"/>
    <property type="evidence" value="ECO:0007669"/>
    <property type="project" value="InterPro"/>
</dbReference>
<dbReference type="EMBL" id="FPHM01000165">
    <property type="protein sequence ID" value="SFV70692.1"/>
    <property type="molecule type" value="Genomic_DNA"/>
</dbReference>
<organism evidence="2">
    <name type="scientific">hydrothermal vent metagenome</name>
    <dbReference type="NCBI Taxonomy" id="652676"/>
    <lineage>
        <taxon>unclassified sequences</taxon>
        <taxon>metagenomes</taxon>
        <taxon>ecological metagenomes</taxon>
    </lineage>
</organism>
<evidence type="ECO:0000313" key="2">
    <source>
        <dbReference type="EMBL" id="SFV70692.1"/>
    </source>
</evidence>
<dbReference type="InterPro" id="IPR001387">
    <property type="entry name" value="Cro/C1-type_HTH"/>
</dbReference>
<dbReference type="CDD" id="cd00093">
    <property type="entry name" value="HTH_XRE"/>
    <property type="match status" value="1"/>
</dbReference>
<proteinExistence type="predicted"/>
<dbReference type="SMART" id="SM00530">
    <property type="entry name" value="HTH_XRE"/>
    <property type="match status" value="1"/>
</dbReference>
<accession>A0A1W1CYF0</accession>
<dbReference type="SUPFAM" id="SSF47413">
    <property type="entry name" value="lambda repressor-like DNA-binding domains"/>
    <property type="match status" value="1"/>
</dbReference>
<dbReference type="Gene3D" id="1.10.260.40">
    <property type="entry name" value="lambda repressor-like DNA-binding domains"/>
    <property type="match status" value="1"/>
</dbReference>
<dbReference type="PROSITE" id="PS50943">
    <property type="entry name" value="HTH_CROC1"/>
    <property type="match status" value="1"/>
</dbReference>